<proteinExistence type="predicted"/>
<evidence type="ECO:0000313" key="1">
    <source>
        <dbReference type="EMBL" id="OJJ30326.1"/>
    </source>
</evidence>
<name>A0A1L9R5X8_ASPWE</name>
<protein>
    <submittedName>
        <fullName evidence="1">Uncharacterized protein</fullName>
    </submittedName>
</protein>
<organism evidence="1 2">
    <name type="scientific">Aspergillus wentii DTO 134E9</name>
    <dbReference type="NCBI Taxonomy" id="1073089"/>
    <lineage>
        <taxon>Eukaryota</taxon>
        <taxon>Fungi</taxon>
        <taxon>Dikarya</taxon>
        <taxon>Ascomycota</taxon>
        <taxon>Pezizomycotina</taxon>
        <taxon>Eurotiomycetes</taxon>
        <taxon>Eurotiomycetidae</taxon>
        <taxon>Eurotiales</taxon>
        <taxon>Aspergillaceae</taxon>
        <taxon>Aspergillus</taxon>
        <taxon>Aspergillus subgen. Cremei</taxon>
    </lineage>
</organism>
<dbReference type="OrthoDB" id="5424209at2759"/>
<accession>A0A1L9R5X8</accession>
<dbReference type="EMBL" id="KV878217">
    <property type="protein sequence ID" value="OJJ30326.1"/>
    <property type="molecule type" value="Genomic_DNA"/>
</dbReference>
<dbReference type="Proteomes" id="UP000184383">
    <property type="component" value="Unassembled WGS sequence"/>
</dbReference>
<dbReference type="STRING" id="1073089.A0A1L9R5X8"/>
<gene>
    <name evidence="1" type="ORF">ASPWEDRAFT_32515</name>
</gene>
<sequence length="174" mass="19781">MGVRDAFLTERELQRYLRKQKYPDKLEEKKHHLEDSFRQEQLLPRKRICRQRSLPRQKKSQQHHVLYGLDVDLNRPGEVGGNKLVPEVTFEHAVTSATKGTFAELGDSGSFVFTEGGRVVGLFMGGGGVERKDVFYFSYIEDVFDDIRAVTGAQEIVLFQFDMSQGNVGTDHSG</sequence>
<evidence type="ECO:0000313" key="2">
    <source>
        <dbReference type="Proteomes" id="UP000184383"/>
    </source>
</evidence>
<dbReference type="RefSeq" id="XP_040684003.1">
    <property type="nucleotide sequence ID" value="XM_040833681.1"/>
</dbReference>
<dbReference type="VEuPathDB" id="FungiDB:ASPWEDRAFT_32515"/>
<keyword evidence="2" id="KW-1185">Reference proteome</keyword>
<dbReference type="GeneID" id="63749529"/>
<reference evidence="2" key="1">
    <citation type="journal article" date="2017" name="Genome Biol.">
        <title>Comparative genomics reveals high biological diversity and specific adaptations in the industrially and medically important fungal genus Aspergillus.</title>
        <authorList>
            <person name="de Vries R.P."/>
            <person name="Riley R."/>
            <person name="Wiebenga A."/>
            <person name="Aguilar-Osorio G."/>
            <person name="Amillis S."/>
            <person name="Uchima C.A."/>
            <person name="Anderluh G."/>
            <person name="Asadollahi M."/>
            <person name="Askin M."/>
            <person name="Barry K."/>
            <person name="Battaglia E."/>
            <person name="Bayram O."/>
            <person name="Benocci T."/>
            <person name="Braus-Stromeyer S.A."/>
            <person name="Caldana C."/>
            <person name="Canovas D."/>
            <person name="Cerqueira G.C."/>
            <person name="Chen F."/>
            <person name="Chen W."/>
            <person name="Choi C."/>
            <person name="Clum A."/>
            <person name="Dos Santos R.A."/>
            <person name="Damasio A.R."/>
            <person name="Diallinas G."/>
            <person name="Emri T."/>
            <person name="Fekete E."/>
            <person name="Flipphi M."/>
            <person name="Freyberg S."/>
            <person name="Gallo A."/>
            <person name="Gournas C."/>
            <person name="Habgood R."/>
            <person name="Hainaut M."/>
            <person name="Harispe M.L."/>
            <person name="Henrissat B."/>
            <person name="Hilden K.S."/>
            <person name="Hope R."/>
            <person name="Hossain A."/>
            <person name="Karabika E."/>
            <person name="Karaffa L."/>
            <person name="Karanyi Z."/>
            <person name="Krasevec N."/>
            <person name="Kuo A."/>
            <person name="Kusch H."/>
            <person name="LaButti K."/>
            <person name="Lagendijk E.L."/>
            <person name="Lapidus A."/>
            <person name="Levasseur A."/>
            <person name="Lindquist E."/>
            <person name="Lipzen A."/>
            <person name="Logrieco A.F."/>
            <person name="MacCabe A."/>
            <person name="Maekelae M.R."/>
            <person name="Malavazi I."/>
            <person name="Melin P."/>
            <person name="Meyer V."/>
            <person name="Mielnichuk N."/>
            <person name="Miskei M."/>
            <person name="Molnar A.P."/>
            <person name="Mule G."/>
            <person name="Ngan C.Y."/>
            <person name="Orejas M."/>
            <person name="Orosz E."/>
            <person name="Ouedraogo J.P."/>
            <person name="Overkamp K.M."/>
            <person name="Park H.-S."/>
            <person name="Perrone G."/>
            <person name="Piumi F."/>
            <person name="Punt P.J."/>
            <person name="Ram A.F."/>
            <person name="Ramon A."/>
            <person name="Rauscher S."/>
            <person name="Record E."/>
            <person name="Riano-Pachon D.M."/>
            <person name="Robert V."/>
            <person name="Roehrig J."/>
            <person name="Ruller R."/>
            <person name="Salamov A."/>
            <person name="Salih N.S."/>
            <person name="Samson R.A."/>
            <person name="Sandor E."/>
            <person name="Sanguinetti M."/>
            <person name="Schuetze T."/>
            <person name="Sepcic K."/>
            <person name="Shelest E."/>
            <person name="Sherlock G."/>
            <person name="Sophianopoulou V."/>
            <person name="Squina F.M."/>
            <person name="Sun H."/>
            <person name="Susca A."/>
            <person name="Todd R.B."/>
            <person name="Tsang A."/>
            <person name="Unkles S.E."/>
            <person name="van de Wiele N."/>
            <person name="van Rossen-Uffink D."/>
            <person name="Oliveira J.V."/>
            <person name="Vesth T.C."/>
            <person name="Visser J."/>
            <person name="Yu J.-H."/>
            <person name="Zhou M."/>
            <person name="Andersen M.R."/>
            <person name="Archer D.B."/>
            <person name="Baker S.E."/>
            <person name="Benoit I."/>
            <person name="Brakhage A.A."/>
            <person name="Braus G.H."/>
            <person name="Fischer R."/>
            <person name="Frisvad J.C."/>
            <person name="Goldman G.H."/>
            <person name="Houbraken J."/>
            <person name="Oakley B."/>
            <person name="Pocsi I."/>
            <person name="Scazzocchio C."/>
            <person name="Seiboth B."/>
            <person name="vanKuyk P.A."/>
            <person name="Wortman J."/>
            <person name="Dyer P.S."/>
            <person name="Grigoriev I.V."/>
        </authorList>
    </citation>
    <scope>NUCLEOTIDE SEQUENCE [LARGE SCALE GENOMIC DNA]</scope>
    <source>
        <strain evidence="2">DTO 134E9</strain>
    </source>
</reference>
<dbReference type="AlphaFoldDB" id="A0A1L9R5X8"/>